<evidence type="ECO:0000256" key="1">
    <source>
        <dbReference type="SAM" id="Phobius"/>
    </source>
</evidence>
<dbReference type="EnsemblProtists" id="EOD12619">
    <property type="protein sequence ID" value="EOD12619"/>
    <property type="gene ID" value="EMIHUDRAFT_104135"/>
</dbReference>
<name>A0A0D3IMY4_EMIH1</name>
<dbReference type="Proteomes" id="UP000013827">
    <property type="component" value="Unassembled WGS sequence"/>
</dbReference>
<evidence type="ECO:0000313" key="3">
    <source>
        <dbReference type="Proteomes" id="UP000013827"/>
    </source>
</evidence>
<protein>
    <recommendedName>
        <fullName evidence="4">RING-type E3 ubiquitin transferase</fullName>
    </recommendedName>
</protein>
<dbReference type="GeneID" id="17258832"/>
<reference evidence="2" key="2">
    <citation type="submission" date="2024-10" db="UniProtKB">
        <authorList>
            <consortium name="EnsemblProtists"/>
        </authorList>
    </citation>
    <scope>IDENTIFICATION</scope>
</reference>
<proteinExistence type="predicted"/>
<reference evidence="3" key="1">
    <citation type="journal article" date="2013" name="Nature">
        <title>Pan genome of the phytoplankton Emiliania underpins its global distribution.</title>
        <authorList>
            <person name="Read B.A."/>
            <person name="Kegel J."/>
            <person name="Klute M.J."/>
            <person name="Kuo A."/>
            <person name="Lefebvre S.C."/>
            <person name="Maumus F."/>
            <person name="Mayer C."/>
            <person name="Miller J."/>
            <person name="Monier A."/>
            <person name="Salamov A."/>
            <person name="Young J."/>
            <person name="Aguilar M."/>
            <person name="Claverie J.M."/>
            <person name="Frickenhaus S."/>
            <person name="Gonzalez K."/>
            <person name="Herman E.K."/>
            <person name="Lin Y.C."/>
            <person name="Napier J."/>
            <person name="Ogata H."/>
            <person name="Sarno A.F."/>
            <person name="Shmutz J."/>
            <person name="Schroeder D."/>
            <person name="de Vargas C."/>
            <person name="Verret F."/>
            <person name="von Dassow P."/>
            <person name="Valentin K."/>
            <person name="Van de Peer Y."/>
            <person name="Wheeler G."/>
            <person name="Dacks J.B."/>
            <person name="Delwiche C.F."/>
            <person name="Dyhrman S.T."/>
            <person name="Glockner G."/>
            <person name="John U."/>
            <person name="Richards T."/>
            <person name="Worden A.Z."/>
            <person name="Zhang X."/>
            <person name="Grigoriev I.V."/>
            <person name="Allen A.E."/>
            <person name="Bidle K."/>
            <person name="Borodovsky M."/>
            <person name="Bowler C."/>
            <person name="Brownlee C."/>
            <person name="Cock J.M."/>
            <person name="Elias M."/>
            <person name="Gladyshev V.N."/>
            <person name="Groth M."/>
            <person name="Guda C."/>
            <person name="Hadaegh A."/>
            <person name="Iglesias-Rodriguez M.D."/>
            <person name="Jenkins J."/>
            <person name="Jones B.M."/>
            <person name="Lawson T."/>
            <person name="Leese F."/>
            <person name="Lindquist E."/>
            <person name="Lobanov A."/>
            <person name="Lomsadze A."/>
            <person name="Malik S.B."/>
            <person name="Marsh M.E."/>
            <person name="Mackinder L."/>
            <person name="Mock T."/>
            <person name="Mueller-Roeber B."/>
            <person name="Pagarete A."/>
            <person name="Parker M."/>
            <person name="Probert I."/>
            <person name="Quesneville H."/>
            <person name="Raines C."/>
            <person name="Rensing S.A."/>
            <person name="Riano-Pachon D.M."/>
            <person name="Richier S."/>
            <person name="Rokitta S."/>
            <person name="Shiraiwa Y."/>
            <person name="Soanes D.M."/>
            <person name="van der Giezen M."/>
            <person name="Wahlund T.M."/>
            <person name="Williams B."/>
            <person name="Wilson W."/>
            <person name="Wolfe G."/>
            <person name="Wurch L.L."/>
        </authorList>
    </citation>
    <scope>NUCLEOTIDE SEQUENCE</scope>
</reference>
<sequence>MASRASRAFSFVENTSLRGLAGSCALAGAGVVVSGLVMRQRMLREHPICQTACDQLERSEEVRRWLGAGEVSTGGVVGGYVDIQEGTAAFRIPLGRSADGGAAYARVEAEAEWLRVPGAASASGPPVEERASARWLLRHLELEPPQGGGGGHGGQPPLVLYSLEASVPESKWAPSREPSAIPSAVRNLLPNTQALLGDSEAHRFVLTLATAVMANAVAFTYLHRRARGLERVLELLRLPVDRPAAKLRAAAMRVAERSIEARALQPKQEGGGLYGWQAADTLYALAPVVSPAAAYDLLLAARRDGNGERRPRSNWSERERASRRCVAVCTLGEWELTHVSLAEPAETQVRLTRGGLATGDSLAIAQAAVAEMIGAAESLPLAPSTRGAGRGGERRRA</sequence>
<accession>A0A0D3IMY4</accession>
<organism evidence="2 3">
    <name type="scientific">Emiliania huxleyi (strain CCMP1516)</name>
    <dbReference type="NCBI Taxonomy" id="280463"/>
    <lineage>
        <taxon>Eukaryota</taxon>
        <taxon>Haptista</taxon>
        <taxon>Haptophyta</taxon>
        <taxon>Prymnesiophyceae</taxon>
        <taxon>Isochrysidales</taxon>
        <taxon>Noelaerhabdaceae</taxon>
        <taxon>Emiliania</taxon>
    </lineage>
</organism>
<dbReference type="PaxDb" id="2903-EOD12619"/>
<feature type="transmembrane region" description="Helical" evidence="1">
    <location>
        <begin position="204"/>
        <end position="222"/>
    </location>
</feature>
<evidence type="ECO:0008006" key="4">
    <source>
        <dbReference type="Google" id="ProtNLM"/>
    </source>
</evidence>
<dbReference type="RefSeq" id="XP_005765048.1">
    <property type="nucleotide sequence ID" value="XM_005764991.1"/>
</dbReference>
<evidence type="ECO:0000313" key="2">
    <source>
        <dbReference type="EnsemblProtists" id="EOD12619"/>
    </source>
</evidence>
<dbReference type="AlphaFoldDB" id="A0A0D3IMY4"/>
<keyword evidence="1" id="KW-1133">Transmembrane helix</keyword>
<feature type="transmembrane region" description="Helical" evidence="1">
    <location>
        <begin position="20"/>
        <end position="38"/>
    </location>
</feature>
<dbReference type="KEGG" id="ehx:EMIHUDRAFT_104135"/>
<keyword evidence="1" id="KW-0812">Transmembrane</keyword>
<dbReference type="HOGENOM" id="CLU_766004_0_0_1"/>
<keyword evidence="1" id="KW-0472">Membrane</keyword>
<keyword evidence="3" id="KW-1185">Reference proteome</keyword>